<keyword evidence="2" id="KW-1185">Reference proteome</keyword>
<reference evidence="1 2" key="1">
    <citation type="journal article" date="2022" name="Plant J.">
        <title>Chromosome-level genome of Camellia lanceoleosa provides a valuable resource for understanding genome evolution and self-incompatibility.</title>
        <authorList>
            <person name="Gong W."/>
            <person name="Xiao S."/>
            <person name="Wang L."/>
            <person name="Liao Z."/>
            <person name="Chang Y."/>
            <person name="Mo W."/>
            <person name="Hu G."/>
            <person name="Li W."/>
            <person name="Zhao G."/>
            <person name="Zhu H."/>
            <person name="Hu X."/>
            <person name="Ji K."/>
            <person name="Xiang X."/>
            <person name="Song Q."/>
            <person name="Yuan D."/>
            <person name="Jin S."/>
            <person name="Zhang L."/>
        </authorList>
    </citation>
    <scope>NUCLEOTIDE SEQUENCE [LARGE SCALE GENOMIC DNA]</scope>
    <source>
        <strain evidence="1">SQ_2022a</strain>
    </source>
</reference>
<gene>
    <name evidence="1" type="ORF">LOK49_LG01G03751</name>
</gene>
<sequence>MNSCIGSQKKFWDPIVPRDDYDHHPSPLLAMQHSSLSCNNQLSFLSDTMVSTSQVSVTELSSSSPSSLAADNTANTATSHFETTVSPPFIDFLGVGAT</sequence>
<organism evidence="1 2">
    <name type="scientific">Camellia lanceoleosa</name>
    <dbReference type="NCBI Taxonomy" id="1840588"/>
    <lineage>
        <taxon>Eukaryota</taxon>
        <taxon>Viridiplantae</taxon>
        <taxon>Streptophyta</taxon>
        <taxon>Embryophyta</taxon>
        <taxon>Tracheophyta</taxon>
        <taxon>Spermatophyta</taxon>
        <taxon>Magnoliopsida</taxon>
        <taxon>eudicotyledons</taxon>
        <taxon>Gunneridae</taxon>
        <taxon>Pentapetalae</taxon>
        <taxon>asterids</taxon>
        <taxon>Ericales</taxon>
        <taxon>Theaceae</taxon>
        <taxon>Camellia</taxon>
    </lineage>
</organism>
<evidence type="ECO:0000313" key="1">
    <source>
        <dbReference type="EMBL" id="KAI8031830.1"/>
    </source>
</evidence>
<evidence type="ECO:0000313" key="2">
    <source>
        <dbReference type="Proteomes" id="UP001060215"/>
    </source>
</evidence>
<protein>
    <submittedName>
        <fullName evidence="1">Uncharacterized protein</fullName>
    </submittedName>
</protein>
<dbReference type="EMBL" id="CM045758">
    <property type="protein sequence ID" value="KAI8031830.1"/>
    <property type="molecule type" value="Genomic_DNA"/>
</dbReference>
<proteinExistence type="predicted"/>
<comment type="caution">
    <text evidence="1">The sequence shown here is derived from an EMBL/GenBank/DDBJ whole genome shotgun (WGS) entry which is preliminary data.</text>
</comment>
<accession>A0ACC0J4H5</accession>
<name>A0ACC0J4H5_9ERIC</name>
<dbReference type="Proteomes" id="UP001060215">
    <property type="component" value="Chromosome 1"/>
</dbReference>